<dbReference type="OrthoDB" id="961744at2"/>
<evidence type="ECO:0000313" key="3">
    <source>
        <dbReference type="Proteomes" id="UP000294850"/>
    </source>
</evidence>
<dbReference type="AlphaFoldDB" id="A0A4R5E1U0"/>
<keyword evidence="3" id="KW-1185">Reference proteome</keyword>
<gene>
    <name evidence="2" type="ORF">E0F88_00545</name>
</gene>
<protein>
    <submittedName>
        <fullName evidence="2">Uncharacterized protein</fullName>
    </submittedName>
</protein>
<keyword evidence="1" id="KW-0472">Membrane</keyword>
<comment type="caution">
    <text evidence="2">The sequence shown here is derived from an EMBL/GenBank/DDBJ whole genome shotgun (WGS) entry which is preliminary data.</text>
</comment>
<dbReference type="RefSeq" id="WP_131955634.1">
    <property type="nucleotide sequence ID" value="NZ_SMFL01000001.1"/>
</dbReference>
<evidence type="ECO:0000313" key="2">
    <source>
        <dbReference type="EMBL" id="TDE18075.1"/>
    </source>
</evidence>
<sequence>MFYKFNAHRARKPAEKADYKLARQIFKKLIRIQRCWASFMQSRADKLRPGWLRAFCLTVMSVSSGYCTYLIFEGFSSLSKPEASALIRYFRPFDQHEIKEQLHAKVKMSMYLDSLESAVIQDSLNQLNQTQK</sequence>
<reference evidence="2 3" key="1">
    <citation type="submission" date="2019-03" db="EMBL/GenBank/DDBJ databases">
        <title>Dyadobacter AR-3-6 sp. nov., isolated from arctic soil.</title>
        <authorList>
            <person name="Chaudhary D.K."/>
        </authorList>
    </citation>
    <scope>NUCLEOTIDE SEQUENCE [LARGE SCALE GENOMIC DNA]</scope>
    <source>
        <strain evidence="2 3">AR-3-6</strain>
    </source>
</reference>
<keyword evidence="1" id="KW-0812">Transmembrane</keyword>
<organism evidence="2 3">
    <name type="scientific">Dyadobacter psychrotolerans</name>
    <dbReference type="NCBI Taxonomy" id="2541721"/>
    <lineage>
        <taxon>Bacteria</taxon>
        <taxon>Pseudomonadati</taxon>
        <taxon>Bacteroidota</taxon>
        <taxon>Cytophagia</taxon>
        <taxon>Cytophagales</taxon>
        <taxon>Spirosomataceae</taxon>
        <taxon>Dyadobacter</taxon>
    </lineage>
</organism>
<name>A0A4R5E1U0_9BACT</name>
<dbReference type="Proteomes" id="UP000294850">
    <property type="component" value="Unassembled WGS sequence"/>
</dbReference>
<keyword evidence="1" id="KW-1133">Transmembrane helix</keyword>
<feature type="transmembrane region" description="Helical" evidence="1">
    <location>
        <begin position="50"/>
        <end position="72"/>
    </location>
</feature>
<dbReference type="EMBL" id="SMFL01000001">
    <property type="protein sequence ID" value="TDE18075.1"/>
    <property type="molecule type" value="Genomic_DNA"/>
</dbReference>
<accession>A0A4R5E1U0</accession>
<proteinExistence type="predicted"/>
<evidence type="ECO:0000256" key="1">
    <source>
        <dbReference type="SAM" id="Phobius"/>
    </source>
</evidence>